<dbReference type="PANTHER" id="PTHR42852:SF6">
    <property type="entry name" value="THIOL:DISULFIDE INTERCHANGE PROTEIN DSBE"/>
    <property type="match status" value="1"/>
</dbReference>
<dbReference type="InterPro" id="IPR013766">
    <property type="entry name" value="Thioredoxin_domain"/>
</dbReference>
<dbReference type="Proteomes" id="UP001319080">
    <property type="component" value="Unassembled WGS sequence"/>
</dbReference>
<dbReference type="GO" id="GO:0017004">
    <property type="term" value="P:cytochrome complex assembly"/>
    <property type="evidence" value="ECO:0007669"/>
    <property type="project" value="UniProtKB-KW"/>
</dbReference>
<dbReference type="Gene3D" id="3.40.30.10">
    <property type="entry name" value="Glutaredoxin"/>
    <property type="match status" value="1"/>
</dbReference>
<dbReference type="Pfam" id="PF14289">
    <property type="entry name" value="DUF4369"/>
    <property type="match status" value="1"/>
</dbReference>
<accession>A0AAP2GWP2</accession>
<gene>
    <name evidence="6" type="ORF">KK062_22480</name>
</gene>
<dbReference type="InterPro" id="IPR050553">
    <property type="entry name" value="Thioredoxin_ResA/DsbE_sf"/>
</dbReference>
<dbReference type="Pfam" id="PF00578">
    <property type="entry name" value="AhpC-TSA"/>
    <property type="match status" value="1"/>
</dbReference>
<keyword evidence="2" id="KW-0201">Cytochrome c-type biogenesis</keyword>
<dbReference type="CDD" id="cd02966">
    <property type="entry name" value="TlpA_like_family"/>
    <property type="match status" value="1"/>
</dbReference>
<dbReference type="EMBL" id="JAHESE010000028">
    <property type="protein sequence ID" value="MBT1711027.1"/>
    <property type="molecule type" value="Genomic_DNA"/>
</dbReference>
<feature type="domain" description="Thioredoxin" evidence="5">
    <location>
        <begin position="196"/>
        <end position="334"/>
    </location>
</feature>
<dbReference type="InterPro" id="IPR000866">
    <property type="entry name" value="AhpC/TSA"/>
</dbReference>
<organism evidence="6 7">
    <name type="scientific">Dawidia cretensis</name>
    <dbReference type="NCBI Taxonomy" id="2782350"/>
    <lineage>
        <taxon>Bacteria</taxon>
        <taxon>Pseudomonadati</taxon>
        <taxon>Bacteroidota</taxon>
        <taxon>Cytophagia</taxon>
        <taxon>Cytophagales</taxon>
        <taxon>Chryseotaleaceae</taxon>
        <taxon>Dawidia</taxon>
    </lineage>
</organism>
<comment type="caution">
    <text evidence="6">The sequence shown here is derived from an EMBL/GenBank/DDBJ whole genome shotgun (WGS) entry which is preliminary data.</text>
</comment>
<dbReference type="InterPro" id="IPR036249">
    <property type="entry name" value="Thioredoxin-like_sf"/>
</dbReference>
<proteinExistence type="predicted"/>
<keyword evidence="3" id="KW-1015">Disulfide bond</keyword>
<protein>
    <submittedName>
        <fullName evidence="6">TlpA family protein disulfide reductase</fullName>
    </submittedName>
</protein>
<evidence type="ECO:0000259" key="5">
    <source>
        <dbReference type="PROSITE" id="PS51352"/>
    </source>
</evidence>
<keyword evidence="7" id="KW-1185">Reference proteome</keyword>
<dbReference type="AlphaFoldDB" id="A0AAP2GWP2"/>
<comment type="subcellular location">
    <subcellularLocation>
        <location evidence="1">Cell envelope</location>
    </subcellularLocation>
</comment>
<dbReference type="GO" id="GO:0030313">
    <property type="term" value="C:cell envelope"/>
    <property type="evidence" value="ECO:0007669"/>
    <property type="project" value="UniProtKB-SubCell"/>
</dbReference>
<evidence type="ECO:0000313" key="6">
    <source>
        <dbReference type="EMBL" id="MBT1711027.1"/>
    </source>
</evidence>
<dbReference type="InterPro" id="IPR025380">
    <property type="entry name" value="DUF4369"/>
</dbReference>
<evidence type="ECO:0000256" key="2">
    <source>
        <dbReference type="ARBA" id="ARBA00022748"/>
    </source>
</evidence>
<evidence type="ECO:0000313" key="7">
    <source>
        <dbReference type="Proteomes" id="UP001319080"/>
    </source>
</evidence>
<dbReference type="PANTHER" id="PTHR42852">
    <property type="entry name" value="THIOL:DISULFIDE INTERCHANGE PROTEIN DSBE"/>
    <property type="match status" value="1"/>
</dbReference>
<dbReference type="RefSeq" id="WP_254086605.1">
    <property type="nucleotide sequence ID" value="NZ_JAHESE010000028.1"/>
</dbReference>
<evidence type="ECO:0000256" key="4">
    <source>
        <dbReference type="ARBA" id="ARBA00023284"/>
    </source>
</evidence>
<reference evidence="6 7" key="1">
    <citation type="submission" date="2021-05" db="EMBL/GenBank/DDBJ databases">
        <title>A Polyphasic approach of four new species of the genus Ohtaekwangia: Ohtaekwangia histidinii sp. nov., Ohtaekwangia cretensis sp. nov., Ohtaekwangia indiensis sp. nov., Ohtaekwangia reichenbachii sp. nov. from diverse environment.</title>
        <authorList>
            <person name="Octaviana S."/>
        </authorList>
    </citation>
    <scope>NUCLEOTIDE SEQUENCE [LARGE SCALE GENOMIC DNA]</scope>
    <source>
        <strain evidence="6 7">PWU5</strain>
    </source>
</reference>
<evidence type="ECO:0000256" key="3">
    <source>
        <dbReference type="ARBA" id="ARBA00023157"/>
    </source>
</evidence>
<name>A0AAP2GWP2_9BACT</name>
<dbReference type="InterPro" id="IPR017937">
    <property type="entry name" value="Thioredoxin_CS"/>
</dbReference>
<dbReference type="SUPFAM" id="SSF52833">
    <property type="entry name" value="Thioredoxin-like"/>
    <property type="match status" value="1"/>
</dbReference>
<dbReference type="PROSITE" id="PS51352">
    <property type="entry name" value="THIOREDOXIN_2"/>
    <property type="match status" value="1"/>
</dbReference>
<dbReference type="GO" id="GO:0016209">
    <property type="term" value="F:antioxidant activity"/>
    <property type="evidence" value="ECO:0007669"/>
    <property type="project" value="InterPro"/>
</dbReference>
<keyword evidence="4" id="KW-0676">Redox-active center</keyword>
<sequence length="334" mass="38119">MELTGFKDGTWFHLVNLDLGKATDSLQLKNGRGVFKGTVKEPAGCRIHTIDNKYLIIELDNSYLKVKGSYQDFGYATITGSALNRTWTKSRDHQKLWQAERDTLMRRFVRFMDTDPAAAKEAFGQMRKIDDQIKQYRLSLIRTERPSYFTIRELFFLRNDLPADTLKALFDLFPPALRQTRYGVVVATYLDAEKVPVIGDRFVDIEGTDTQGNVRKLSDNLGKYVLLEFWASWCGPCVNEIPNLKTAYDAFSSRGFEVYSFSIDASSEAWRKSLQKHRTPWINVSDTQGSYSVMAARYGVRAIPKNYLINPDGVVVGIDLRGNDLYSKLEALIK</sequence>
<dbReference type="GO" id="GO:0016491">
    <property type="term" value="F:oxidoreductase activity"/>
    <property type="evidence" value="ECO:0007669"/>
    <property type="project" value="InterPro"/>
</dbReference>
<dbReference type="PROSITE" id="PS00194">
    <property type="entry name" value="THIOREDOXIN_1"/>
    <property type="match status" value="1"/>
</dbReference>
<evidence type="ECO:0000256" key="1">
    <source>
        <dbReference type="ARBA" id="ARBA00004196"/>
    </source>
</evidence>